<protein>
    <submittedName>
        <fullName evidence="2">Uncharacterized protein</fullName>
    </submittedName>
</protein>
<dbReference type="EMBL" id="JACVVK020000479">
    <property type="protein sequence ID" value="KAK7471755.1"/>
    <property type="molecule type" value="Genomic_DNA"/>
</dbReference>
<feature type="compositionally biased region" description="Low complexity" evidence="1">
    <location>
        <begin position="257"/>
        <end position="274"/>
    </location>
</feature>
<evidence type="ECO:0000256" key="1">
    <source>
        <dbReference type="SAM" id="MobiDB-lite"/>
    </source>
</evidence>
<dbReference type="AlphaFoldDB" id="A0ABD0JDL3"/>
<evidence type="ECO:0000313" key="3">
    <source>
        <dbReference type="Proteomes" id="UP001519460"/>
    </source>
</evidence>
<gene>
    <name evidence="2" type="ORF">BaRGS_00035577</name>
</gene>
<dbReference type="Proteomes" id="UP001519460">
    <property type="component" value="Unassembled WGS sequence"/>
</dbReference>
<feature type="compositionally biased region" description="Low complexity" evidence="1">
    <location>
        <begin position="221"/>
        <end position="230"/>
    </location>
</feature>
<organism evidence="2 3">
    <name type="scientific">Batillaria attramentaria</name>
    <dbReference type="NCBI Taxonomy" id="370345"/>
    <lineage>
        <taxon>Eukaryota</taxon>
        <taxon>Metazoa</taxon>
        <taxon>Spiralia</taxon>
        <taxon>Lophotrochozoa</taxon>
        <taxon>Mollusca</taxon>
        <taxon>Gastropoda</taxon>
        <taxon>Caenogastropoda</taxon>
        <taxon>Sorbeoconcha</taxon>
        <taxon>Cerithioidea</taxon>
        <taxon>Batillariidae</taxon>
        <taxon>Batillaria</taxon>
    </lineage>
</organism>
<feature type="region of interest" description="Disordered" evidence="1">
    <location>
        <begin position="82"/>
        <end position="115"/>
    </location>
</feature>
<proteinExistence type="predicted"/>
<feature type="region of interest" description="Disordered" evidence="1">
    <location>
        <begin position="39"/>
        <end position="63"/>
    </location>
</feature>
<keyword evidence="3" id="KW-1185">Reference proteome</keyword>
<feature type="compositionally biased region" description="Basic and acidic residues" evidence="1">
    <location>
        <begin position="299"/>
        <end position="311"/>
    </location>
</feature>
<comment type="caution">
    <text evidence="2">The sequence shown here is derived from an EMBL/GenBank/DDBJ whole genome shotgun (WGS) entry which is preliminary data.</text>
</comment>
<evidence type="ECO:0000313" key="2">
    <source>
        <dbReference type="EMBL" id="KAK7471755.1"/>
    </source>
</evidence>
<name>A0ABD0JDL3_9CAEN</name>
<accession>A0ABD0JDL3</accession>
<feature type="region of interest" description="Disordered" evidence="1">
    <location>
        <begin position="127"/>
        <end position="371"/>
    </location>
</feature>
<feature type="compositionally biased region" description="Polar residues" evidence="1">
    <location>
        <begin position="355"/>
        <end position="371"/>
    </location>
</feature>
<reference evidence="2 3" key="1">
    <citation type="journal article" date="2023" name="Sci. Data">
        <title>Genome assembly of the Korean intertidal mud-creeper Batillaria attramentaria.</title>
        <authorList>
            <person name="Patra A.K."/>
            <person name="Ho P.T."/>
            <person name="Jun S."/>
            <person name="Lee S.J."/>
            <person name="Kim Y."/>
            <person name="Won Y.J."/>
        </authorList>
    </citation>
    <scope>NUCLEOTIDE SEQUENCE [LARGE SCALE GENOMIC DNA]</scope>
    <source>
        <strain evidence="2">Wonlab-2016</strain>
    </source>
</reference>
<feature type="compositionally biased region" description="Polar residues" evidence="1">
    <location>
        <begin position="277"/>
        <end position="291"/>
    </location>
</feature>
<feature type="compositionally biased region" description="Basic and acidic residues" evidence="1">
    <location>
        <begin position="39"/>
        <end position="49"/>
    </location>
</feature>
<sequence>MSVFADTPWSGFDSNPFGWDSVHNSSPFRGFGFGSGRGLFEDDRGRSNDDDILSSKMKSRSAGPTLAERGFYDHFDSIFHDLNPGSRRRGYDIETAAAGEEGGRRQSSQNGGKGREYVIPIKIERVATSPSSASKKPDTFVKTKSPSRLPSDRGAIEIPIIRETSTRRENSRDQQGTKYSAPSHFKLLTPATEKDRRTNSRQTISDADAACMSDCDDSFPSRKSSFSDSVEVIEVEEEETRTSRRRKPSRHSPDDVSSTASNKSATSSSSSADDSSPRNFASSSSIRNADNVTIIDIKNNVEKKRESEYARQKPTAAGVERRKVPCSSAGNIDVTPAPSYPIYDLLKPRRKRDSSTTNPGWTATQTGIIGL</sequence>